<accession>A0A1C7Z7T3</accession>
<dbReference type="PROSITE" id="PS50111">
    <property type="entry name" value="CHEMOTAXIS_TRANSDUC_2"/>
    <property type="match status" value="1"/>
</dbReference>
<protein>
    <submittedName>
        <fullName evidence="15">Chemotaxis protein</fullName>
    </submittedName>
</protein>
<evidence type="ECO:0000256" key="9">
    <source>
        <dbReference type="ARBA" id="ARBA00029447"/>
    </source>
</evidence>
<dbReference type="CDD" id="cd11386">
    <property type="entry name" value="MCP_signal"/>
    <property type="match status" value="1"/>
</dbReference>
<evidence type="ECO:0000256" key="6">
    <source>
        <dbReference type="ARBA" id="ARBA00022989"/>
    </source>
</evidence>
<keyword evidence="8 10" id="KW-0807">Transducer</keyword>
<feature type="domain" description="Methyl-accepting transducer" evidence="12">
    <location>
        <begin position="367"/>
        <end position="603"/>
    </location>
</feature>
<dbReference type="EMBL" id="LGSI01000020">
    <property type="protein sequence ID" value="OCR26112.1"/>
    <property type="molecule type" value="Genomic_DNA"/>
</dbReference>
<keyword evidence="3" id="KW-0488">Methylation</keyword>
<dbReference type="SMART" id="SM00304">
    <property type="entry name" value="HAMP"/>
    <property type="match status" value="2"/>
</dbReference>
<dbReference type="PROSITE" id="PS50885">
    <property type="entry name" value="HAMP"/>
    <property type="match status" value="1"/>
</dbReference>
<dbReference type="Pfam" id="PF00672">
    <property type="entry name" value="HAMP"/>
    <property type="match status" value="1"/>
</dbReference>
<reference evidence="15 16" key="1">
    <citation type="submission" date="2015-07" db="EMBL/GenBank/DDBJ databases">
        <title>Draft genome sequence of a diazotrophic, plant growth-promoting rhizobacterium of the Pseudomonas syringae complex.</title>
        <authorList>
            <person name="Patten C.L."/>
            <person name="Jeong H."/>
        </authorList>
    </citation>
    <scope>NUCLEOTIDE SEQUENCE [LARGE SCALE GENOMIC DNA]</scope>
    <source>
        <strain evidence="15 16">GR12-2</strain>
    </source>
</reference>
<organism evidence="15 16">
    <name type="scientific">Pseudomonas syringae</name>
    <dbReference type="NCBI Taxonomy" id="317"/>
    <lineage>
        <taxon>Bacteria</taxon>
        <taxon>Pseudomonadati</taxon>
        <taxon>Pseudomonadota</taxon>
        <taxon>Gammaproteobacteria</taxon>
        <taxon>Pseudomonadales</taxon>
        <taxon>Pseudomonadaceae</taxon>
        <taxon>Pseudomonas</taxon>
    </lineage>
</organism>
<dbReference type="PANTHER" id="PTHR32089">
    <property type="entry name" value="METHYL-ACCEPTING CHEMOTAXIS PROTEIN MCPB"/>
    <property type="match status" value="1"/>
</dbReference>
<evidence type="ECO:0000259" key="13">
    <source>
        <dbReference type="PROSITE" id="PS50885"/>
    </source>
</evidence>
<dbReference type="SMART" id="SM00283">
    <property type="entry name" value="MA"/>
    <property type="match status" value="1"/>
</dbReference>
<dbReference type="InterPro" id="IPR032255">
    <property type="entry name" value="HBM"/>
</dbReference>
<dbReference type="GO" id="GO:0006935">
    <property type="term" value="P:chemotaxis"/>
    <property type="evidence" value="ECO:0007669"/>
    <property type="project" value="UniProtKB-KW"/>
</dbReference>
<evidence type="ECO:0000313" key="16">
    <source>
        <dbReference type="Proteomes" id="UP000093104"/>
    </source>
</evidence>
<evidence type="ECO:0000313" key="15">
    <source>
        <dbReference type="EMBL" id="OCR26112.1"/>
    </source>
</evidence>
<evidence type="ECO:0000256" key="5">
    <source>
        <dbReference type="ARBA" id="ARBA00022692"/>
    </source>
</evidence>
<dbReference type="Pfam" id="PF00015">
    <property type="entry name" value="MCPsignal"/>
    <property type="match status" value="1"/>
</dbReference>
<name>A0A1C7Z7T3_PSESX</name>
<dbReference type="SUPFAM" id="SSF58104">
    <property type="entry name" value="Methyl-accepting chemotaxis protein (MCP) signaling domain"/>
    <property type="match status" value="1"/>
</dbReference>
<evidence type="ECO:0000259" key="14">
    <source>
        <dbReference type="PROSITE" id="PS51753"/>
    </source>
</evidence>
<dbReference type="CDD" id="cd06225">
    <property type="entry name" value="HAMP"/>
    <property type="match status" value="1"/>
</dbReference>
<dbReference type="PANTHER" id="PTHR32089:SF120">
    <property type="entry name" value="METHYL-ACCEPTING CHEMOTAXIS PROTEIN TLPQ"/>
    <property type="match status" value="1"/>
</dbReference>
<dbReference type="Gene3D" id="1.20.1440.210">
    <property type="match status" value="2"/>
</dbReference>
<proteinExistence type="inferred from homology"/>
<dbReference type="InterPro" id="IPR004090">
    <property type="entry name" value="Chemotax_Me-accpt_rcpt"/>
</dbReference>
<evidence type="ECO:0000256" key="11">
    <source>
        <dbReference type="SAM" id="Phobius"/>
    </source>
</evidence>
<feature type="transmembrane region" description="Helical" evidence="11">
    <location>
        <begin position="288"/>
        <end position="308"/>
    </location>
</feature>
<keyword evidence="6 11" id="KW-1133">Transmembrane helix</keyword>
<dbReference type="GO" id="GO:0004888">
    <property type="term" value="F:transmembrane signaling receptor activity"/>
    <property type="evidence" value="ECO:0007669"/>
    <property type="project" value="InterPro"/>
</dbReference>
<dbReference type="AlphaFoldDB" id="A0A1C7Z7T3"/>
<keyword evidence="7 11" id="KW-0472">Membrane</keyword>
<keyword evidence="2" id="KW-1003">Cell membrane</keyword>
<evidence type="ECO:0000259" key="12">
    <source>
        <dbReference type="PROSITE" id="PS50111"/>
    </source>
</evidence>
<evidence type="ECO:0000256" key="1">
    <source>
        <dbReference type="ARBA" id="ARBA00004651"/>
    </source>
</evidence>
<evidence type="ECO:0000256" key="4">
    <source>
        <dbReference type="ARBA" id="ARBA00022500"/>
    </source>
</evidence>
<dbReference type="Proteomes" id="UP000093104">
    <property type="component" value="Unassembled WGS sequence"/>
</dbReference>
<evidence type="ECO:0000256" key="7">
    <source>
        <dbReference type="ARBA" id="ARBA00023136"/>
    </source>
</evidence>
<evidence type="ECO:0000256" key="8">
    <source>
        <dbReference type="ARBA" id="ARBA00023224"/>
    </source>
</evidence>
<dbReference type="InterPro" id="IPR004089">
    <property type="entry name" value="MCPsignal_dom"/>
</dbReference>
<keyword evidence="4" id="KW-0145">Chemotaxis</keyword>
<comment type="similarity">
    <text evidence="9">Belongs to the methyl-accepting chemotaxis (MCP) protein family.</text>
</comment>
<dbReference type="PATRIC" id="fig|317.243.peg.4255"/>
<dbReference type="FunFam" id="1.10.287.950:FF:000001">
    <property type="entry name" value="Methyl-accepting chemotaxis sensory transducer"/>
    <property type="match status" value="1"/>
</dbReference>
<evidence type="ECO:0000256" key="10">
    <source>
        <dbReference type="PROSITE-ProRule" id="PRU00284"/>
    </source>
</evidence>
<dbReference type="SMART" id="SM01358">
    <property type="entry name" value="HBM"/>
    <property type="match status" value="1"/>
</dbReference>
<feature type="transmembrane region" description="Helical" evidence="11">
    <location>
        <begin position="20"/>
        <end position="40"/>
    </location>
</feature>
<comment type="subcellular location">
    <subcellularLocation>
        <location evidence="1">Cell membrane</location>
        <topology evidence="1">Multi-pass membrane protein</topology>
    </subcellularLocation>
</comment>
<feature type="domain" description="HAMP" evidence="13">
    <location>
        <begin position="310"/>
        <end position="362"/>
    </location>
</feature>
<dbReference type="PROSITE" id="PS51753">
    <property type="entry name" value="HBM"/>
    <property type="match status" value="1"/>
</dbReference>
<evidence type="ECO:0000256" key="2">
    <source>
        <dbReference type="ARBA" id="ARBA00022475"/>
    </source>
</evidence>
<dbReference type="OrthoDB" id="8724845at2"/>
<dbReference type="GO" id="GO:0007165">
    <property type="term" value="P:signal transduction"/>
    <property type="evidence" value="ECO:0007669"/>
    <property type="project" value="UniProtKB-KW"/>
</dbReference>
<dbReference type="InterPro" id="IPR003660">
    <property type="entry name" value="HAMP_dom"/>
</dbReference>
<dbReference type="Pfam" id="PF16591">
    <property type="entry name" value="HBM"/>
    <property type="match status" value="1"/>
</dbReference>
<feature type="domain" description="HBM" evidence="14">
    <location>
        <begin position="45"/>
        <end position="283"/>
    </location>
</feature>
<sequence>MFATINRALENMSVRTKLAMGFAIVLILTLLIAATGWVGITDLGNRGDRILDIAKLNDLTRDLRIARLRYTASPDSEQATAVRKQIDNLDSHLVSIRATFMDANNLVEIQAAIDSVKQYTNHFNDFSQAIKNREDIRGVFGGYADTAVAELKKLSDAVAAPAGEQAQRDVVIKAQFMVQQARFQLRGYSYSMKPELEQAAKDAIDQASAYAKAAVDLLPADQAEHLQNLQRALAGYRTTVEQFSNALQAATKITALLNDDISNLFAASNNLSKAQAEKRAADVTHSHNLLAGAALLALLLGVLAAWVITRMIVAPLLDTLRQAERVASGVLTGGPAVTRRDELGLLQQSMQRMTLNLRELITGLRDGVVQISSAAEEMSAVTEQTNVGVNSQRLETDQVATAMNEMASTVQEVARNAEQASDAAKSASREAAQGDVVLAKAIDQINLLVGEVGNSTTAMAELKRDSDKIGSMLDVIKSVAQQTNLLALNAAIEAARAGEAGRGFAVVADEVRSLAQRTQTSTEEIENLIGRLQSSTVQVATALETSQQLTVSSVDLTRQAGESLTGISRSVAGIESMNLQIAAAAEQQSAVAEEINRSIMNVRDISEQTSTASKQTAEASIELARLGGSLQSMVSKFTL</sequence>
<gene>
    <name evidence="15" type="ORF">AFK24_06125</name>
</gene>
<dbReference type="GO" id="GO:0005886">
    <property type="term" value="C:plasma membrane"/>
    <property type="evidence" value="ECO:0007669"/>
    <property type="project" value="UniProtKB-SubCell"/>
</dbReference>
<keyword evidence="5 11" id="KW-0812">Transmembrane</keyword>
<dbReference type="Gene3D" id="1.10.287.950">
    <property type="entry name" value="Methyl-accepting chemotaxis protein"/>
    <property type="match status" value="1"/>
</dbReference>
<evidence type="ECO:0000256" key="3">
    <source>
        <dbReference type="ARBA" id="ARBA00022481"/>
    </source>
</evidence>
<comment type="caution">
    <text evidence="15">The sequence shown here is derived from an EMBL/GenBank/DDBJ whole genome shotgun (WGS) entry which is preliminary data.</text>
</comment>
<dbReference type="PRINTS" id="PR00260">
    <property type="entry name" value="CHEMTRNSDUCR"/>
</dbReference>